<comment type="similarity">
    <text evidence="1">Belongs to the transferase hexapeptide repeat family.</text>
</comment>
<dbReference type="CDD" id="cd03360">
    <property type="entry name" value="LbH_AT_putative"/>
    <property type="match status" value="1"/>
</dbReference>
<evidence type="ECO:0000259" key="2">
    <source>
        <dbReference type="Pfam" id="PF17836"/>
    </source>
</evidence>
<dbReference type="InterPro" id="IPR001451">
    <property type="entry name" value="Hexapep"/>
</dbReference>
<dbReference type="PANTHER" id="PTHR43300">
    <property type="entry name" value="ACETYLTRANSFERASE"/>
    <property type="match status" value="1"/>
</dbReference>
<sequence length="216" mass="23604">MKKVILIGTGGHAAEVREYIRYHNRVNPIGIIEILGFLDENEDLHRQYKYPEPYLGTVDDHQINTDIEYMFCFGNMIYKEKLVKHFKEQGATFLTFIHPTALIAESSKIGEGVLISHNASVGPMAVVGDFNILNSRCTIGHDTILGDYNFISPQVSLSGNTKIGSHNMFGVNSATIPGVSLGDNNVIGAGCVVTKNVEDNSVVVGVPGKVVKTRNI</sequence>
<dbReference type="Proteomes" id="UP000681315">
    <property type="component" value="Unassembled WGS sequence"/>
</dbReference>
<dbReference type="PANTHER" id="PTHR43300:SF7">
    <property type="entry name" value="UDP-N-ACETYLBACILLOSAMINE N-ACETYLTRANSFERASE"/>
    <property type="match status" value="1"/>
</dbReference>
<gene>
    <name evidence="3" type="ORF">J4051_18005</name>
</gene>
<evidence type="ECO:0000256" key="1">
    <source>
        <dbReference type="ARBA" id="ARBA00007274"/>
    </source>
</evidence>
<keyword evidence="4" id="KW-1185">Reference proteome</keyword>
<dbReference type="EMBL" id="JAGEVG010000031">
    <property type="protein sequence ID" value="MBO3100170.1"/>
    <property type="molecule type" value="Genomic_DNA"/>
</dbReference>
<reference evidence="3 4" key="1">
    <citation type="submission" date="2021-03" db="EMBL/GenBank/DDBJ databases">
        <title>Gelidibacter sp. nov., isolated from costal sediment.</title>
        <authorList>
            <person name="Lun K.-Y."/>
        </authorList>
    </citation>
    <scope>NUCLEOTIDE SEQUENCE [LARGE SCALE GENOMIC DNA]</scope>
    <source>
        <strain evidence="3 4">DF109</strain>
    </source>
</reference>
<proteinExistence type="inferred from homology"/>
<dbReference type="Pfam" id="PF17836">
    <property type="entry name" value="PglD_N"/>
    <property type="match status" value="1"/>
</dbReference>
<protein>
    <submittedName>
        <fullName evidence="3">Acetyltransferase</fullName>
    </submittedName>
</protein>
<evidence type="ECO:0000313" key="3">
    <source>
        <dbReference type="EMBL" id="MBO3100170.1"/>
    </source>
</evidence>
<organism evidence="3 4">
    <name type="scientific">Gelidibacter pelagius</name>
    <dbReference type="NCBI Taxonomy" id="2819985"/>
    <lineage>
        <taxon>Bacteria</taxon>
        <taxon>Pseudomonadati</taxon>
        <taxon>Bacteroidota</taxon>
        <taxon>Flavobacteriia</taxon>
        <taxon>Flavobacteriales</taxon>
        <taxon>Flavobacteriaceae</taxon>
        <taxon>Gelidibacter</taxon>
    </lineage>
</organism>
<accession>A0ABS3SWQ9</accession>
<dbReference type="NCBIfam" id="TIGR03570">
    <property type="entry name" value="NeuD_NnaD"/>
    <property type="match status" value="1"/>
</dbReference>
<evidence type="ECO:0000313" key="4">
    <source>
        <dbReference type="Proteomes" id="UP000681315"/>
    </source>
</evidence>
<dbReference type="InterPro" id="IPR041561">
    <property type="entry name" value="PglD_N"/>
</dbReference>
<dbReference type="RefSeq" id="WP_208235274.1">
    <property type="nucleotide sequence ID" value="NZ_JAGEVG010000031.1"/>
</dbReference>
<dbReference type="InterPro" id="IPR020019">
    <property type="entry name" value="AcTrfase_PglD-like"/>
</dbReference>
<comment type="caution">
    <text evidence="3">The sequence shown here is derived from an EMBL/GenBank/DDBJ whole genome shotgun (WGS) entry which is preliminary data.</text>
</comment>
<dbReference type="InterPro" id="IPR011004">
    <property type="entry name" value="Trimer_LpxA-like_sf"/>
</dbReference>
<feature type="domain" description="PglD N-terminal" evidence="2">
    <location>
        <begin position="3"/>
        <end position="84"/>
    </location>
</feature>
<dbReference type="Gene3D" id="2.160.10.10">
    <property type="entry name" value="Hexapeptide repeat proteins"/>
    <property type="match status" value="1"/>
</dbReference>
<name>A0ABS3SWQ9_9FLAO</name>
<dbReference type="Pfam" id="PF14602">
    <property type="entry name" value="Hexapep_2"/>
    <property type="match status" value="1"/>
</dbReference>
<dbReference type="SUPFAM" id="SSF51161">
    <property type="entry name" value="Trimeric LpxA-like enzymes"/>
    <property type="match status" value="1"/>
</dbReference>
<dbReference type="InterPro" id="IPR050179">
    <property type="entry name" value="Trans_hexapeptide_repeat"/>
</dbReference>
<dbReference type="Gene3D" id="3.40.50.20">
    <property type="match status" value="1"/>
</dbReference>